<dbReference type="EMBL" id="OZ034820">
    <property type="protein sequence ID" value="CAL1402909.1"/>
    <property type="molecule type" value="Genomic_DNA"/>
</dbReference>
<dbReference type="Proteomes" id="UP001497516">
    <property type="component" value="Chromosome 7"/>
</dbReference>
<evidence type="ECO:0000313" key="1">
    <source>
        <dbReference type="EMBL" id="CAL1402909.1"/>
    </source>
</evidence>
<proteinExistence type="predicted"/>
<name>A0AAV2FY77_9ROSI</name>
<reference evidence="1 2" key="1">
    <citation type="submission" date="2024-04" db="EMBL/GenBank/DDBJ databases">
        <authorList>
            <person name="Fracassetti M."/>
        </authorList>
    </citation>
    <scope>NUCLEOTIDE SEQUENCE [LARGE SCALE GENOMIC DNA]</scope>
</reference>
<sequence length="132" mass="14771">MDSWDPFRDFPLNLPSSSLVPGGEYVGMLQISGKRHAEREARSWHHGGGSWVRGDGQGAASLYGRGANRQRRKEEEIWEDVDRRRLLLGCFAPSLDSAEGKGELGFRVTKNVVVLSLASSRIVWSDPDFDRL</sequence>
<keyword evidence="2" id="KW-1185">Reference proteome</keyword>
<accession>A0AAV2FY77</accession>
<evidence type="ECO:0000313" key="2">
    <source>
        <dbReference type="Proteomes" id="UP001497516"/>
    </source>
</evidence>
<gene>
    <name evidence="1" type="ORF">LTRI10_LOCUS42875</name>
</gene>
<organism evidence="1 2">
    <name type="scientific">Linum trigynum</name>
    <dbReference type="NCBI Taxonomy" id="586398"/>
    <lineage>
        <taxon>Eukaryota</taxon>
        <taxon>Viridiplantae</taxon>
        <taxon>Streptophyta</taxon>
        <taxon>Embryophyta</taxon>
        <taxon>Tracheophyta</taxon>
        <taxon>Spermatophyta</taxon>
        <taxon>Magnoliopsida</taxon>
        <taxon>eudicotyledons</taxon>
        <taxon>Gunneridae</taxon>
        <taxon>Pentapetalae</taxon>
        <taxon>rosids</taxon>
        <taxon>fabids</taxon>
        <taxon>Malpighiales</taxon>
        <taxon>Linaceae</taxon>
        <taxon>Linum</taxon>
    </lineage>
</organism>
<protein>
    <submittedName>
        <fullName evidence="1">Uncharacterized protein</fullName>
    </submittedName>
</protein>
<dbReference type="AlphaFoldDB" id="A0AAV2FY77"/>